<feature type="transmembrane region" description="Helical" evidence="1">
    <location>
        <begin position="112"/>
        <end position="133"/>
    </location>
</feature>
<evidence type="ECO:0000313" key="2">
    <source>
        <dbReference type="EMBL" id="MDT7833069.1"/>
    </source>
</evidence>
<dbReference type="Proteomes" id="UP001257277">
    <property type="component" value="Unassembled WGS sequence"/>
</dbReference>
<dbReference type="RefSeq" id="WP_349242320.1">
    <property type="nucleotide sequence ID" value="NZ_JAVTTO010000004.1"/>
</dbReference>
<gene>
    <name evidence="2" type="ORF">RQM59_11795</name>
</gene>
<protein>
    <submittedName>
        <fullName evidence="2">DUF2975 domain-containing protein</fullName>
    </submittedName>
</protein>
<name>A0ABU3LH73_9FLAO</name>
<feature type="transmembrane region" description="Helical" evidence="1">
    <location>
        <begin position="12"/>
        <end position="35"/>
    </location>
</feature>
<organism evidence="2 3">
    <name type="scientific">Asprobacillus argus</name>
    <dbReference type="NCBI Taxonomy" id="3076534"/>
    <lineage>
        <taxon>Bacteria</taxon>
        <taxon>Pseudomonadati</taxon>
        <taxon>Bacteroidota</taxon>
        <taxon>Flavobacteriia</taxon>
        <taxon>Flavobacteriales</taxon>
        <taxon>Flavobacteriaceae</taxon>
        <taxon>Asprobacillus</taxon>
    </lineage>
</organism>
<feature type="transmembrane region" description="Helical" evidence="1">
    <location>
        <begin position="63"/>
        <end position="91"/>
    </location>
</feature>
<feature type="transmembrane region" description="Helical" evidence="1">
    <location>
        <begin position="145"/>
        <end position="166"/>
    </location>
</feature>
<keyword evidence="3" id="KW-1185">Reference proteome</keyword>
<evidence type="ECO:0000313" key="3">
    <source>
        <dbReference type="Proteomes" id="UP001257277"/>
    </source>
</evidence>
<dbReference type="EMBL" id="JAVTTO010000004">
    <property type="protein sequence ID" value="MDT7833069.1"/>
    <property type="molecule type" value="Genomic_DNA"/>
</dbReference>
<comment type="caution">
    <text evidence="2">The sequence shown here is derived from an EMBL/GenBank/DDBJ whole genome shotgun (WGS) entry which is preliminary data.</text>
</comment>
<sequence>MKTKKTKKIILAMNIIAAIIFIALCAKTGAILYSFCVSLFGNSEGAGNLYLGLNLSDLYNFDITYYTFMGAFIIIISGLKAYLFFSVIKLFSRTNIEQPFSETIASLIKKMSFVAFTIGLFAAIAVKYSEWIADKGVELNTLFEYISGGEEFVFFGGILFMIWVVFKKGIEMQTENELTI</sequence>
<evidence type="ECO:0000256" key="1">
    <source>
        <dbReference type="SAM" id="Phobius"/>
    </source>
</evidence>
<proteinExistence type="predicted"/>
<keyword evidence="1" id="KW-0812">Transmembrane</keyword>
<accession>A0ABU3LH73</accession>
<keyword evidence="1" id="KW-0472">Membrane</keyword>
<reference evidence="2 3" key="1">
    <citation type="submission" date="2023-09" db="EMBL/GenBank/DDBJ databases">
        <title>Novel taxa isolated from Blanes Bay.</title>
        <authorList>
            <person name="Rey-Velasco X."/>
            <person name="Lucena T."/>
        </authorList>
    </citation>
    <scope>NUCLEOTIDE SEQUENCE [LARGE SCALE GENOMIC DNA]</scope>
    <source>
        <strain evidence="2 3">S356</strain>
    </source>
</reference>
<keyword evidence="1" id="KW-1133">Transmembrane helix</keyword>